<dbReference type="EMBL" id="VICB01000004">
    <property type="protein sequence ID" value="TQD44174.1"/>
    <property type="molecule type" value="Genomic_DNA"/>
</dbReference>
<evidence type="ECO:0000313" key="3">
    <source>
        <dbReference type="Proteomes" id="UP000319010"/>
    </source>
</evidence>
<evidence type="ECO:0000256" key="1">
    <source>
        <dbReference type="SAM" id="MobiDB-lite"/>
    </source>
</evidence>
<accession>A0A508A708</accession>
<gene>
    <name evidence="2" type="primary">casA</name>
    <name evidence="2" type="ORF">FK256_03800</name>
</gene>
<organism evidence="2 3">
    <name type="scientific">Actinomyces johnsonii</name>
    <dbReference type="NCBI Taxonomy" id="544581"/>
    <lineage>
        <taxon>Bacteria</taxon>
        <taxon>Bacillati</taxon>
        <taxon>Actinomycetota</taxon>
        <taxon>Actinomycetes</taxon>
        <taxon>Actinomycetales</taxon>
        <taxon>Actinomycetaceae</taxon>
        <taxon>Actinomyces</taxon>
    </lineage>
</organism>
<dbReference type="NCBIfam" id="TIGR02547">
    <property type="entry name" value="casA_cse1"/>
    <property type="match status" value="1"/>
</dbReference>
<dbReference type="CDD" id="cd09729">
    <property type="entry name" value="Cse1_I-E"/>
    <property type="match status" value="1"/>
</dbReference>
<dbReference type="AlphaFoldDB" id="A0A508A708"/>
<dbReference type="Pfam" id="PF09481">
    <property type="entry name" value="CRISPR_Cse1"/>
    <property type="match status" value="1"/>
</dbReference>
<comment type="caution">
    <text evidence="2">The sequence shown here is derived from an EMBL/GenBank/DDBJ whole genome shotgun (WGS) entry which is preliminary data.</text>
</comment>
<dbReference type="RefSeq" id="WP_021604906.1">
    <property type="nucleotide sequence ID" value="NZ_JASPFB010000003.1"/>
</dbReference>
<name>A0A508A708_9ACTO</name>
<dbReference type="Gene3D" id="1.10.132.100">
    <property type="match status" value="1"/>
</dbReference>
<reference evidence="2 3" key="1">
    <citation type="submission" date="2019-06" db="EMBL/GenBank/DDBJ databases">
        <title>Draft genome sequence of Actinomyces johnsonii CCUG 34287T.</title>
        <authorList>
            <person name="Salva-Serra F."/>
            <person name="Cardew S."/>
            <person name="Moore E."/>
        </authorList>
    </citation>
    <scope>NUCLEOTIDE SEQUENCE [LARGE SCALE GENOMIC DNA]</scope>
    <source>
        <strain evidence="2 3">CCUG 34287</strain>
    </source>
</reference>
<dbReference type="Proteomes" id="UP000319010">
    <property type="component" value="Unassembled WGS sequence"/>
</dbReference>
<proteinExistence type="predicted"/>
<protein>
    <submittedName>
        <fullName evidence="2">Type I-E CRISPR-associated protein Cse1/CasA</fullName>
    </submittedName>
</protein>
<evidence type="ECO:0000313" key="2">
    <source>
        <dbReference type="EMBL" id="TQD44174.1"/>
    </source>
</evidence>
<feature type="region of interest" description="Disordered" evidence="1">
    <location>
        <begin position="536"/>
        <end position="555"/>
    </location>
</feature>
<dbReference type="InterPro" id="IPR013381">
    <property type="entry name" value="CRISPR-assoc_prot_Cse1"/>
</dbReference>
<sequence>MTQRFNLLDEPWIRVTRLDGAPDEVSLLTLFREATDIAGIHGEIASQDVAILRLLLAICHRAMDGPEDLDTWREYWEEPERLGRDASAYLERYRERFDLRDPDRPFFQVAGIHAASGKTSGLESLIVDVPNGNPFFTTRIAQGLESIGWAEAARWLVHVHAFDPSGIRTGAVGDPWVKGGKGYPIGPGWTGQIGTVTVTGESLERTLLLNTAVCEDLPDLVDVDPEQDLAPWEHENDGPAGSHDLEPTGPVSCYTWQTRRVLLHGDDAGVTGLFLGNGDKATPQNRYLVEPMTAWRFSEPQTKKFKTPVYMPRKLPTDRAFWRGLSTVVAQLSPKVTVKGAGEVTRYRSPGVVSFYQELMRRRIVPAGGLIPLRAVGIEYGAQEAVVTELVDDVLSLPAGLLDPENTRLLAVVHDAMEETEHAASALRNLAGNLDRARGGSPDTASAAREHASAAFYQVIDERFPRWLASLDAADPVRAREQWRRLLRSEAWEQQEALASAAPDTAFAGRGEGKGRMDVGKALFFFRRALNVAVPAPAQQDSTAENNKNEERTPA</sequence>